<reference evidence="4 5" key="1">
    <citation type="submission" date="2019-02" db="EMBL/GenBank/DDBJ databases">
        <title>Genome sequencing of the rare red list fungi Phlebia centrifuga.</title>
        <authorList>
            <person name="Buettner E."/>
            <person name="Kellner H."/>
        </authorList>
    </citation>
    <scope>NUCLEOTIDE SEQUENCE [LARGE SCALE GENOMIC DNA]</scope>
    <source>
        <strain evidence="4 5">DSM 108282</strain>
    </source>
</reference>
<protein>
    <recommendedName>
        <fullName evidence="3">Clp ATPase C-terminal domain-containing protein</fullName>
    </recommendedName>
</protein>
<evidence type="ECO:0000256" key="1">
    <source>
        <dbReference type="ARBA" id="ARBA00022741"/>
    </source>
</evidence>
<dbReference type="Pfam" id="PF07724">
    <property type="entry name" value="AAA_2"/>
    <property type="match status" value="1"/>
</dbReference>
<dbReference type="Pfam" id="PF10431">
    <property type="entry name" value="ClpB_D2-small"/>
    <property type="match status" value="1"/>
</dbReference>
<dbReference type="EMBL" id="SGPJ01000159">
    <property type="protein sequence ID" value="THG97602.1"/>
    <property type="molecule type" value="Genomic_DNA"/>
</dbReference>
<evidence type="ECO:0000313" key="5">
    <source>
        <dbReference type="Proteomes" id="UP000309038"/>
    </source>
</evidence>
<dbReference type="SMART" id="SM01086">
    <property type="entry name" value="ClpB_D2-small"/>
    <property type="match status" value="1"/>
</dbReference>
<evidence type="ECO:0000256" key="2">
    <source>
        <dbReference type="ARBA" id="ARBA00022840"/>
    </source>
</evidence>
<gene>
    <name evidence="4" type="ORF">EW026_g4438</name>
</gene>
<evidence type="ECO:0000259" key="3">
    <source>
        <dbReference type="SMART" id="SM01086"/>
    </source>
</evidence>
<dbReference type="InterPro" id="IPR050052">
    <property type="entry name" value="ATP-dep_Clp_protease_ClpX"/>
</dbReference>
<accession>A0A4V3XAC1</accession>
<proteinExistence type="predicted"/>
<feature type="domain" description="Clp ATPase C-terminal" evidence="3">
    <location>
        <begin position="227"/>
        <end position="312"/>
    </location>
</feature>
<dbReference type="InterPro" id="IPR003959">
    <property type="entry name" value="ATPase_AAA_core"/>
</dbReference>
<keyword evidence="1" id="KW-0547">Nucleotide-binding</keyword>
<dbReference type="AlphaFoldDB" id="A0A4V3XAC1"/>
<keyword evidence="5" id="KW-1185">Reference proteome</keyword>
<comment type="caution">
    <text evidence="4">The sequence shown here is derived from an EMBL/GenBank/DDBJ whole genome shotgun (WGS) entry which is preliminary data.</text>
</comment>
<name>A0A4V3XAC1_9APHY</name>
<keyword evidence="2" id="KW-0067">ATP-binding</keyword>
<dbReference type="GO" id="GO:0016887">
    <property type="term" value="F:ATP hydrolysis activity"/>
    <property type="evidence" value="ECO:0007669"/>
    <property type="project" value="InterPro"/>
</dbReference>
<dbReference type="PANTHER" id="PTHR48102:SF7">
    <property type="entry name" value="ATP-DEPENDENT CLP PROTEASE ATP-BINDING SUBUNIT CLPX-LIKE, MITOCHONDRIAL"/>
    <property type="match status" value="1"/>
</dbReference>
<dbReference type="GO" id="GO:0051603">
    <property type="term" value="P:proteolysis involved in protein catabolic process"/>
    <property type="evidence" value="ECO:0007669"/>
    <property type="project" value="TreeGrafter"/>
</dbReference>
<dbReference type="PANTHER" id="PTHR48102">
    <property type="entry name" value="ATP-DEPENDENT CLP PROTEASE ATP-BINDING SUBUNIT CLPX-LIKE, MITOCHONDRIAL-RELATED"/>
    <property type="match status" value="1"/>
</dbReference>
<dbReference type="SUPFAM" id="SSF52540">
    <property type="entry name" value="P-loop containing nucleoside triphosphate hydrolases"/>
    <property type="match status" value="1"/>
</dbReference>
<dbReference type="GO" id="GO:0005524">
    <property type="term" value="F:ATP binding"/>
    <property type="evidence" value="ECO:0007669"/>
    <property type="project" value="UniProtKB-KW"/>
</dbReference>
<dbReference type="InterPro" id="IPR019489">
    <property type="entry name" value="Clp_ATPase_C"/>
</dbReference>
<dbReference type="Gene3D" id="3.40.50.300">
    <property type="entry name" value="P-loop containing nucleotide triphosphate hydrolases"/>
    <property type="match status" value="1"/>
</dbReference>
<dbReference type="Gene3D" id="1.10.8.60">
    <property type="match status" value="1"/>
</dbReference>
<organism evidence="4 5">
    <name type="scientific">Hermanssonia centrifuga</name>
    <dbReference type="NCBI Taxonomy" id="98765"/>
    <lineage>
        <taxon>Eukaryota</taxon>
        <taxon>Fungi</taxon>
        <taxon>Dikarya</taxon>
        <taxon>Basidiomycota</taxon>
        <taxon>Agaricomycotina</taxon>
        <taxon>Agaricomycetes</taxon>
        <taxon>Polyporales</taxon>
        <taxon>Meruliaceae</taxon>
        <taxon>Hermanssonia</taxon>
    </lineage>
</organism>
<dbReference type="InterPro" id="IPR027417">
    <property type="entry name" value="P-loop_NTPase"/>
</dbReference>
<dbReference type="GO" id="GO:0005759">
    <property type="term" value="C:mitochondrial matrix"/>
    <property type="evidence" value="ECO:0007669"/>
    <property type="project" value="TreeGrafter"/>
</dbReference>
<sequence length="345" mass="37391">MNYAVSNVDHRQDVSMLHLSTWPGINNPSDVGDDVDMCLQRLLQAANWDPYRASMGIVYIDEVDKIARKSSHPGMDSSRDVGGEGVQQSLLRMMEGAMMTVQAKGAAAEAPPTSDVLTRPGQRVTPQARPDVVTIDTSNVLFILSGAFVGLDSVIRKRVVKGSMGFTAPLAPSASRENSNTVTPFFTPNSNPLSNMLDLVEPADLVAYGFIPEFISRLPSLTTLAPLTPGDLRRVLTEVKGSLISQYTALFGYSGVEIRFSGGALDEICRKAAERGGGARGLRSIMEHLLLEPMYEVPGSNIRHVLVTAAVVKGISPPFYWQKGEGAAFWAAWAEEEEKRPGLEI</sequence>
<evidence type="ECO:0000313" key="4">
    <source>
        <dbReference type="EMBL" id="THG97602.1"/>
    </source>
</evidence>
<dbReference type="FunFam" id="1.10.8.60:FF:000138">
    <property type="entry name" value="ATP-dependent Clp protease ATP-binding subunit ClpX"/>
    <property type="match status" value="1"/>
</dbReference>
<dbReference type="Proteomes" id="UP000309038">
    <property type="component" value="Unassembled WGS sequence"/>
</dbReference>